<keyword evidence="3" id="KW-1185">Reference proteome</keyword>
<dbReference type="RefSeq" id="WP_244676900.1">
    <property type="nucleotide sequence ID" value="NZ_CP095046.1"/>
</dbReference>
<gene>
    <name evidence="2" type="ORF">MUN79_06355</name>
</gene>
<evidence type="ECO:0000313" key="3">
    <source>
        <dbReference type="Proteomes" id="UP000831796"/>
    </source>
</evidence>
<feature type="region of interest" description="Disordered" evidence="1">
    <location>
        <begin position="95"/>
        <end position="115"/>
    </location>
</feature>
<sequence>MRNLADSELQDPKLSDWDAGWRNADTTPSAIHALLLLADNNEKGLQQVAKDVLSQSADFGIQVRVQEQGKRLKEGPEGKEHDIEHFGYADGVSQPLYLSDDVSPEGPSPTAGIWS</sequence>
<proteinExistence type="predicted"/>
<evidence type="ECO:0000313" key="2">
    <source>
        <dbReference type="EMBL" id="UOQ73549.1"/>
    </source>
</evidence>
<accession>A0A8T9QDA5</accession>
<feature type="region of interest" description="Disordered" evidence="1">
    <location>
        <begin position="1"/>
        <end position="20"/>
    </location>
</feature>
<dbReference type="Proteomes" id="UP000831796">
    <property type="component" value="Chromosome"/>
</dbReference>
<dbReference type="EMBL" id="CP095046">
    <property type="protein sequence ID" value="UOQ73549.1"/>
    <property type="molecule type" value="Genomic_DNA"/>
</dbReference>
<dbReference type="InterPro" id="IPR011008">
    <property type="entry name" value="Dimeric_a/b-barrel"/>
</dbReference>
<dbReference type="AlphaFoldDB" id="A0A8T9QDA5"/>
<dbReference type="SUPFAM" id="SSF54909">
    <property type="entry name" value="Dimeric alpha+beta barrel"/>
    <property type="match status" value="1"/>
</dbReference>
<organism evidence="2 3">
    <name type="scientific">Hymenobacter cellulosilyticus</name>
    <dbReference type="NCBI Taxonomy" id="2932248"/>
    <lineage>
        <taxon>Bacteria</taxon>
        <taxon>Pseudomonadati</taxon>
        <taxon>Bacteroidota</taxon>
        <taxon>Cytophagia</taxon>
        <taxon>Cytophagales</taxon>
        <taxon>Hymenobacteraceae</taxon>
        <taxon>Hymenobacter</taxon>
    </lineage>
</organism>
<dbReference type="KEGG" id="hcu:MUN79_06355"/>
<protein>
    <submittedName>
        <fullName evidence="2">Uncharacterized protein</fullName>
    </submittedName>
</protein>
<name>A0A8T9QDA5_9BACT</name>
<evidence type="ECO:0000256" key="1">
    <source>
        <dbReference type="SAM" id="MobiDB-lite"/>
    </source>
</evidence>
<reference evidence="2" key="1">
    <citation type="submission" date="2022-04" db="EMBL/GenBank/DDBJ databases">
        <title>Hymenobacter sp. isolated from the air.</title>
        <authorList>
            <person name="Won M."/>
            <person name="Lee C.-M."/>
            <person name="Woen H.-Y."/>
            <person name="Kwon S.-W."/>
        </authorList>
    </citation>
    <scope>NUCLEOTIDE SEQUENCE</scope>
    <source>
        <strain evidence="2">5116S-3</strain>
    </source>
</reference>